<evidence type="ECO:0000256" key="1">
    <source>
        <dbReference type="ARBA" id="ARBA00004141"/>
    </source>
</evidence>
<keyword evidence="4" id="KW-0378">Hydrolase</keyword>
<feature type="transmembrane region" description="Helical" evidence="7">
    <location>
        <begin position="171"/>
        <end position="194"/>
    </location>
</feature>
<dbReference type="GO" id="GO:0016020">
    <property type="term" value="C:membrane"/>
    <property type="evidence" value="ECO:0007669"/>
    <property type="project" value="UniProtKB-SubCell"/>
</dbReference>
<sequence>MLFPLADDNPTRRRPIATYVIIGLNVLVWASLQRFGFDPGFSESLCRFGLVPGDLLGNIDPGSKLRIAQNLICQFDGETNVITLISSMFMHGGWLHLIGNMWFLWVFGDNVEDAMGAFRFTLFYLLSGLVASAAQIATDTSSVIPMVGASGAIGGVMGAYALLYPRARVRTLVFLGFFITTVSVPAVFILGWWFVVQLASGLPSLSHHGGGVAFWAHIGGFVAGILLVTLFRQRSSSTIGGT</sequence>
<dbReference type="Pfam" id="PF01694">
    <property type="entry name" value="Rhomboid"/>
    <property type="match status" value="1"/>
</dbReference>
<organism evidence="9">
    <name type="scientific">marine metagenome</name>
    <dbReference type="NCBI Taxonomy" id="408172"/>
    <lineage>
        <taxon>unclassified sequences</taxon>
        <taxon>metagenomes</taxon>
        <taxon>ecological metagenomes</taxon>
    </lineage>
</organism>
<feature type="transmembrane region" description="Helical" evidence="7">
    <location>
        <begin position="81"/>
        <end position="105"/>
    </location>
</feature>
<dbReference type="AlphaFoldDB" id="A0A381NS71"/>
<dbReference type="InterPro" id="IPR022764">
    <property type="entry name" value="Peptidase_S54_rhomboid_dom"/>
</dbReference>
<reference evidence="9" key="1">
    <citation type="submission" date="2018-05" db="EMBL/GenBank/DDBJ databases">
        <authorList>
            <person name="Lanie J.A."/>
            <person name="Ng W.-L."/>
            <person name="Kazmierczak K.M."/>
            <person name="Andrzejewski T.M."/>
            <person name="Davidsen T.M."/>
            <person name="Wayne K.J."/>
            <person name="Tettelin H."/>
            <person name="Glass J.I."/>
            <person name="Rusch D."/>
            <person name="Podicherti R."/>
            <person name="Tsui H.-C.T."/>
            <person name="Winkler M.E."/>
        </authorList>
    </citation>
    <scope>NUCLEOTIDE SEQUENCE</scope>
</reference>
<keyword evidence="6 7" id="KW-0472">Membrane</keyword>
<dbReference type="Gene3D" id="1.20.1540.10">
    <property type="entry name" value="Rhomboid-like"/>
    <property type="match status" value="1"/>
</dbReference>
<feature type="transmembrane region" description="Helical" evidence="7">
    <location>
        <begin position="117"/>
        <end position="137"/>
    </location>
</feature>
<proteinExistence type="inferred from homology"/>
<comment type="similarity">
    <text evidence="2">Belongs to the peptidase S54 family.</text>
</comment>
<keyword evidence="3 7" id="KW-0812">Transmembrane</keyword>
<dbReference type="PANTHER" id="PTHR43731">
    <property type="entry name" value="RHOMBOID PROTEASE"/>
    <property type="match status" value="1"/>
</dbReference>
<evidence type="ECO:0000256" key="4">
    <source>
        <dbReference type="ARBA" id="ARBA00022801"/>
    </source>
</evidence>
<dbReference type="PANTHER" id="PTHR43731:SF14">
    <property type="entry name" value="PRESENILIN-ASSOCIATED RHOMBOID-LIKE PROTEIN, MITOCHONDRIAL"/>
    <property type="match status" value="1"/>
</dbReference>
<dbReference type="GO" id="GO:0004252">
    <property type="term" value="F:serine-type endopeptidase activity"/>
    <property type="evidence" value="ECO:0007669"/>
    <property type="project" value="InterPro"/>
</dbReference>
<evidence type="ECO:0000256" key="6">
    <source>
        <dbReference type="ARBA" id="ARBA00023136"/>
    </source>
</evidence>
<evidence type="ECO:0000256" key="2">
    <source>
        <dbReference type="ARBA" id="ARBA00009045"/>
    </source>
</evidence>
<evidence type="ECO:0000256" key="7">
    <source>
        <dbReference type="SAM" id="Phobius"/>
    </source>
</evidence>
<comment type="subcellular location">
    <subcellularLocation>
        <location evidence="1">Membrane</location>
        <topology evidence="1">Multi-pass membrane protein</topology>
    </subcellularLocation>
</comment>
<dbReference type="EMBL" id="UINC01000555">
    <property type="protein sequence ID" value="SUZ57357.1"/>
    <property type="molecule type" value="Genomic_DNA"/>
</dbReference>
<evidence type="ECO:0000256" key="3">
    <source>
        <dbReference type="ARBA" id="ARBA00022692"/>
    </source>
</evidence>
<evidence type="ECO:0000313" key="9">
    <source>
        <dbReference type="EMBL" id="SUZ57357.1"/>
    </source>
</evidence>
<protein>
    <recommendedName>
        <fullName evidence="8">Peptidase S54 rhomboid domain-containing protein</fullName>
    </recommendedName>
</protein>
<feature type="domain" description="Peptidase S54 rhomboid" evidence="8">
    <location>
        <begin position="80"/>
        <end position="233"/>
    </location>
</feature>
<keyword evidence="5 7" id="KW-1133">Transmembrane helix</keyword>
<dbReference type="InterPro" id="IPR050925">
    <property type="entry name" value="Rhomboid_protease_S54"/>
</dbReference>
<feature type="transmembrane region" description="Helical" evidence="7">
    <location>
        <begin position="214"/>
        <end position="231"/>
    </location>
</feature>
<gene>
    <name evidence="9" type="ORF">METZ01_LOCUS10211</name>
</gene>
<evidence type="ECO:0000256" key="5">
    <source>
        <dbReference type="ARBA" id="ARBA00022989"/>
    </source>
</evidence>
<name>A0A381NS71_9ZZZZ</name>
<feature type="transmembrane region" description="Helical" evidence="7">
    <location>
        <begin position="143"/>
        <end position="164"/>
    </location>
</feature>
<feature type="transmembrane region" description="Helical" evidence="7">
    <location>
        <begin position="16"/>
        <end position="32"/>
    </location>
</feature>
<accession>A0A381NS71</accession>
<dbReference type="SUPFAM" id="SSF144091">
    <property type="entry name" value="Rhomboid-like"/>
    <property type="match status" value="1"/>
</dbReference>
<dbReference type="FunFam" id="1.20.1540.10:FF:000027">
    <property type="entry name" value="Rhomboid family intramembrane serine protease"/>
    <property type="match status" value="1"/>
</dbReference>
<dbReference type="InterPro" id="IPR035952">
    <property type="entry name" value="Rhomboid-like_sf"/>
</dbReference>
<evidence type="ECO:0000259" key="8">
    <source>
        <dbReference type="Pfam" id="PF01694"/>
    </source>
</evidence>